<evidence type="ECO:0000259" key="2">
    <source>
        <dbReference type="Pfam" id="PF25416"/>
    </source>
</evidence>
<feature type="compositionally biased region" description="Polar residues" evidence="1">
    <location>
        <begin position="144"/>
        <end position="157"/>
    </location>
</feature>
<dbReference type="GO" id="GO:0005634">
    <property type="term" value="C:nucleus"/>
    <property type="evidence" value="ECO:0007669"/>
    <property type="project" value="TreeGrafter"/>
</dbReference>
<dbReference type="PANTHER" id="PTHR11037">
    <property type="entry name" value="TRANSCRIPTION FACTOR CP2"/>
    <property type="match status" value="1"/>
</dbReference>
<dbReference type="PANTHER" id="PTHR11037:SF20">
    <property type="entry name" value="PROTEIN GRAINYHEAD"/>
    <property type="match status" value="1"/>
</dbReference>
<feature type="compositionally biased region" description="Basic and acidic residues" evidence="1">
    <location>
        <begin position="71"/>
        <end position="80"/>
    </location>
</feature>
<sequence>MIQHNLMALTGSPNTNMLANIPNKLGISLQFEDRICGLVVIGSGYGPRGPGSDSQCAQIICEAVGLDRGAERKTRDEERRAAKRKMTATGRKKMDDLYHPVTERSEFYSMSDLNKPPVLFTPAEDIDKLTSMELQGFYGHETDSNSLSNGEASTGSQHGLGKQGSPFLLHSTKPTTQTLKFHNHFPPDTPGEKKESVMDSGMTTDGTVFSTPPLKRSKLMPAPPLNERVMLYVRQDTDDVYTPLHVVPPTTQGLLNAVSTTPQYSRYSYNSQDLYQQ</sequence>
<dbReference type="GO" id="GO:0000978">
    <property type="term" value="F:RNA polymerase II cis-regulatory region sequence-specific DNA binding"/>
    <property type="evidence" value="ECO:0007669"/>
    <property type="project" value="TreeGrafter"/>
</dbReference>
<dbReference type="EMBL" id="OC000160">
    <property type="protein sequence ID" value="CAD7256335.1"/>
    <property type="molecule type" value="Genomic_DNA"/>
</dbReference>
<gene>
    <name evidence="3" type="ORF">TSIB3V08_LOCUS616</name>
</gene>
<protein>
    <recommendedName>
        <fullName evidence="2">GRHL1/CP2 C-terminal domain-containing protein</fullName>
    </recommendedName>
</protein>
<reference evidence="3" key="1">
    <citation type="submission" date="2020-11" db="EMBL/GenBank/DDBJ databases">
        <authorList>
            <person name="Tran Van P."/>
        </authorList>
    </citation>
    <scope>NUCLEOTIDE SEQUENCE</scope>
</reference>
<dbReference type="InterPro" id="IPR057520">
    <property type="entry name" value="GRHL1/CP2_C"/>
</dbReference>
<evidence type="ECO:0000256" key="1">
    <source>
        <dbReference type="SAM" id="MobiDB-lite"/>
    </source>
</evidence>
<feature type="region of interest" description="Disordered" evidence="1">
    <location>
        <begin position="140"/>
        <end position="171"/>
    </location>
</feature>
<feature type="region of interest" description="Disordered" evidence="1">
    <location>
        <begin position="71"/>
        <end position="91"/>
    </location>
</feature>
<name>A0A7R9FV04_TIMSH</name>
<dbReference type="InterPro" id="IPR040167">
    <property type="entry name" value="TF_CP2-like"/>
</dbReference>
<feature type="domain" description="GRHL1/CP2 C-terminal" evidence="2">
    <location>
        <begin position="227"/>
        <end position="261"/>
    </location>
</feature>
<dbReference type="GO" id="GO:0001228">
    <property type="term" value="F:DNA-binding transcription activator activity, RNA polymerase II-specific"/>
    <property type="evidence" value="ECO:0007669"/>
    <property type="project" value="TreeGrafter"/>
</dbReference>
<dbReference type="Pfam" id="PF25416">
    <property type="entry name" value="GRHL1_C"/>
    <property type="match status" value="1"/>
</dbReference>
<dbReference type="AlphaFoldDB" id="A0A7R9FV04"/>
<proteinExistence type="predicted"/>
<accession>A0A7R9FV04</accession>
<evidence type="ECO:0000313" key="3">
    <source>
        <dbReference type="EMBL" id="CAD7256335.1"/>
    </source>
</evidence>
<organism evidence="3">
    <name type="scientific">Timema shepardi</name>
    <name type="common">Walking stick</name>
    <dbReference type="NCBI Taxonomy" id="629360"/>
    <lineage>
        <taxon>Eukaryota</taxon>
        <taxon>Metazoa</taxon>
        <taxon>Ecdysozoa</taxon>
        <taxon>Arthropoda</taxon>
        <taxon>Hexapoda</taxon>
        <taxon>Insecta</taxon>
        <taxon>Pterygota</taxon>
        <taxon>Neoptera</taxon>
        <taxon>Polyneoptera</taxon>
        <taxon>Phasmatodea</taxon>
        <taxon>Timematodea</taxon>
        <taxon>Timematoidea</taxon>
        <taxon>Timematidae</taxon>
        <taxon>Timema</taxon>
    </lineage>
</organism>